<dbReference type="InterPro" id="IPR019835">
    <property type="entry name" value="SWIB_domain"/>
</dbReference>
<dbReference type="EMBL" id="JBAMMX010000024">
    <property type="protein sequence ID" value="KAK6916360.1"/>
    <property type="molecule type" value="Genomic_DNA"/>
</dbReference>
<name>A0AAN8UJ35_9MAGN</name>
<dbReference type="AlphaFoldDB" id="A0AAN8UJ35"/>
<dbReference type="Proteomes" id="UP001370490">
    <property type="component" value="Unassembled WGS sequence"/>
</dbReference>
<dbReference type="PANTHER" id="PTHR13844">
    <property type="entry name" value="SWI/SNF-RELATED MATRIX-ASSOCIATED ACTIN-DEPENDENT REGULATOR OF CHROMATIN SUBFAMILY D"/>
    <property type="match status" value="1"/>
</dbReference>
<evidence type="ECO:0000313" key="3">
    <source>
        <dbReference type="Proteomes" id="UP001370490"/>
    </source>
</evidence>
<reference evidence="2 3" key="1">
    <citation type="submission" date="2023-12" db="EMBL/GenBank/DDBJ databases">
        <title>A high-quality genome assembly for Dillenia turbinata (Dilleniales).</title>
        <authorList>
            <person name="Chanderbali A."/>
        </authorList>
    </citation>
    <scope>NUCLEOTIDE SEQUENCE [LARGE SCALE GENOMIC DNA]</scope>
    <source>
        <strain evidence="2">LSX21</strain>
        <tissue evidence="2">Leaf</tissue>
    </source>
</reference>
<dbReference type="InterPro" id="IPR003121">
    <property type="entry name" value="SWIB_MDM2_domain"/>
</dbReference>
<evidence type="ECO:0000313" key="2">
    <source>
        <dbReference type="EMBL" id="KAK6916360.1"/>
    </source>
</evidence>
<evidence type="ECO:0000259" key="1">
    <source>
        <dbReference type="SMART" id="SM00151"/>
    </source>
</evidence>
<dbReference type="InterPro" id="IPR036885">
    <property type="entry name" value="SWIB_MDM2_dom_sf"/>
</dbReference>
<keyword evidence="3" id="KW-1185">Reference proteome</keyword>
<sequence>MAVSLGIFSTLLPSDFTCLLKASSSSASSLFFISPSQTSHRPFRIICCNAASPKSASATGKREPRGIMKPRRVSPEMQDLVGVPEIPRTRALKLIWAYIKEHNLQWVLLSLLKRWFRTEYDFHFDLMQLLKVVAMKINCRCNEMSIHSFANPKPTSIMDPENKKIIVCDEKLKKIFGGKDRVGFLEIAGLINPHFLKYLLMNFSVSFASRYGVGLVWKILSWFNLAGIRENDHTRYKSTTFRIMPRIPYIQSQQQKVSPIQDVR</sequence>
<dbReference type="CDD" id="cd10567">
    <property type="entry name" value="SWIB-MDM2_like"/>
    <property type="match status" value="1"/>
</dbReference>
<comment type="caution">
    <text evidence="2">The sequence shown here is derived from an EMBL/GenBank/DDBJ whole genome shotgun (WGS) entry which is preliminary data.</text>
</comment>
<dbReference type="Pfam" id="PF02201">
    <property type="entry name" value="SWIB"/>
    <property type="match status" value="2"/>
</dbReference>
<dbReference type="SMART" id="SM00151">
    <property type="entry name" value="SWIB"/>
    <property type="match status" value="1"/>
</dbReference>
<feature type="non-terminal residue" evidence="2">
    <location>
        <position position="264"/>
    </location>
</feature>
<organism evidence="2 3">
    <name type="scientific">Dillenia turbinata</name>
    <dbReference type="NCBI Taxonomy" id="194707"/>
    <lineage>
        <taxon>Eukaryota</taxon>
        <taxon>Viridiplantae</taxon>
        <taxon>Streptophyta</taxon>
        <taxon>Embryophyta</taxon>
        <taxon>Tracheophyta</taxon>
        <taxon>Spermatophyta</taxon>
        <taxon>Magnoliopsida</taxon>
        <taxon>eudicotyledons</taxon>
        <taxon>Gunneridae</taxon>
        <taxon>Pentapetalae</taxon>
        <taxon>Dilleniales</taxon>
        <taxon>Dilleniaceae</taxon>
        <taxon>Dillenia</taxon>
    </lineage>
</organism>
<accession>A0AAN8UJ35</accession>
<proteinExistence type="predicted"/>
<dbReference type="SUPFAM" id="SSF47592">
    <property type="entry name" value="SWIB/MDM2 domain"/>
    <property type="match status" value="2"/>
</dbReference>
<feature type="domain" description="SWIB" evidence="1">
    <location>
        <begin position="67"/>
        <end position="200"/>
    </location>
</feature>
<protein>
    <submittedName>
        <fullName evidence="2">SWIB/MDM2 domain</fullName>
    </submittedName>
</protein>
<dbReference type="Gene3D" id="1.10.245.10">
    <property type="entry name" value="SWIB/MDM2 domain"/>
    <property type="match status" value="1"/>
</dbReference>
<gene>
    <name evidence="2" type="ORF">RJ641_019221</name>
</gene>